<dbReference type="EMBL" id="JAAFYZ010000046">
    <property type="protein sequence ID" value="MBS2548322.1"/>
    <property type="molecule type" value="Genomic_DNA"/>
</dbReference>
<evidence type="ECO:0000313" key="1">
    <source>
        <dbReference type="EMBL" id="MBS2548322.1"/>
    </source>
</evidence>
<keyword evidence="1" id="KW-0503">Monooxygenase</keyword>
<dbReference type="PANTHER" id="PTHR43422">
    <property type="entry name" value="THIAMINE THIAZOLE SYNTHASE"/>
    <property type="match status" value="1"/>
</dbReference>
<keyword evidence="1" id="KW-0560">Oxidoreductase</keyword>
<organism evidence="1 2">
    <name type="scientific">Catenulispora pinistramenti</name>
    <dbReference type="NCBI Taxonomy" id="2705254"/>
    <lineage>
        <taxon>Bacteria</taxon>
        <taxon>Bacillati</taxon>
        <taxon>Actinomycetota</taxon>
        <taxon>Actinomycetes</taxon>
        <taxon>Catenulisporales</taxon>
        <taxon>Catenulisporaceae</taxon>
        <taxon>Catenulispora</taxon>
    </lineage>
</organism>
<dbReference type="PANTHER" id="PTHR43422:SF3">
    <property type="entry name" value="THIAMINE THIAZOLE SYNTHASE"/>
    <property type="match status" value="1"/>
</dbReference>
<dbReference type="SUPFAM" id="SSF51905">
    <property type="entry name" value="FAD/NAD(P)-binding domain"/>
    <property type="match status" value="1"/>
</dbReference>
<dbReference type="GO" id="GO:0004497">
    <property type="term" value="F:monooxygenase activity"/>
    <property type="evidence" value="ECO:0007669"/>
    <property type="project" value="UniProtKB-KW"/>
</dbReference>
<dbReference type="Gene3D" id="3.50.50.60">
    <property type="entry name" value="FAD/NAD(P)-binding domain"/>
    <property type="match status" value="1"/>
</dbReference>
<dbReference type="Proteomes" id="UP000730482">
    <property type="component" value="Unassembled WGS sequence"/>
</dbReference>
<reference evidence="1 2" key="1">
    <citation type="submission" date="2020-02" db="EMBL/GenBank/DDBJ databases">
        <title>Acidophilic actinobacteria isolated from forest soil.</title>
        <authorList>
            <person name="Golinska P."/>
        </authorList>
    </citation>
    <scope>NUCLEOTIDE SEQUENCE [LARGE SCALE GENOMIC DNA]</scope>
    <source>
        <strain evidence="1 2">NL8</strain>
    </source>
</reference>
<accession>A0ABS5KQJ0</accession>
<dbReference type="InterPro" id="IPR036188">
    <property type="entry name" value="FAD/NAD-bd_sf"/>
</dbReference>
<sequence length="440" mass="47359">MGKTRQAVVLGAGIAGLTAARALSDTFESVVIIERDQLPAGPEDRRGIPQGRHVHGLLARGLRALEDLFPGFEDDLVAAGGIRGDIQSGIHWHIDGHLLRPDPSGLIGVAASRPLVEFGVRQRVSKLPGVTFIDNCDIMNLVTTPDNSRVTGVGVISRVDGSSASVIEADLVVDATGRGSRAPVWLKELGYPEPPEHRLNVDISYVTWHFKREPHHESLPVGTSISAYPGSRRSGFLMAVEGDRFVLSTGGIFGERPPDDASGLAAFAASLPSSAFADFLPTATLIDGPIKNRYPSTVRKHYEKLGSFPQGFLVIGDALCSFNPVYGQGMSVAAMEALLLRDVVSAESGDTAKEFFRKAARIIEIPWTIAAGSDMRHPESGVEAPLQNRIINRYLGRLYRVAADDADVARAFLRVLNLLDSPDKLLAPGTAWRVARGPNR</sequence>
<gene>
    <name evidence="1" type="ORF">KGQ19_15765</name>
</gene>
<keyword evidence="2" id="KW-1185">Reference proteome</keyword>
<name>A0ABS5KQJ0_9ACTN</name>
<dbReference type="RefSeq" id="WP_212009907.1">
    <property type="nucleotide sequence ID" value="NZ_JAAFYZ010000046.1"/>
</dbReference>
<comment type="caution">
    <text evidence="1">The sequence shown here is derived from an EMBL/GenBank/DDBJ whole genome shotgun (WGS) entry which is preliminary data.</text>
</comment>
<evidence type="ECO:0000313" key="2">
    <source>
        <dbReference type="Proteomes" id="UP000730482"/>
    </source>
</evidence>
<proteinExistence type="predicted"/>
<protein>
    <submittedName>
        <fullName evidence="1">FAD-binding monooxygenase</fullName>
    </submittedName>
</protein>